<keyword evidence="1" id="KW-1185">Reference proteome</keyword>
<accession>A0A183C8C7</accession>
<reference evidence="1" key="1">
    <citation type="submission" date="2013-12" db="EMBL/GenBank/DDBJ databases">
        <authorList>
            <person name="Aslett M."/>
        </authorList>
    </citation>
    <scope>NUCLEOTIDE SEQUENCE [LARGE SCALE GENOMIC DNA]</scope>
    <source>
        <strain evidence="1">Lindley</strain>
    </source>
</reference>
<dbReference type="WBParaSite" id="GPLIN_000912300">
    <property type="protein sequence ID" value="GPLIN_000912300"/>
    <property type="gene ID" value="GPLIN_000912300"/>
</dbReference>
<reference evidence="2" key="3">
    <citation type="submission" date="2016-06" db="UniProtKB">
        <authorList>
            <consortium name="WormBaseParasite"/>
        </authorList>
    </citation>
    <scope>IDENTIFICATION</scope>
</reference>
<evidence type="ECO:0000313" key="2">
    <source>
        <dbReference type="WBParaSite" id="GPLIN_000912300"/>
    </source>
</evidence>
<dbReference type="Proteomes" id="UP000050741">
    <property type="component" value="Unassembled WGS sequence"/>
</dbReference>
<protein>
    <submittedName>
        <fullName evidence="2">Small terminase subunit</fullName>
    </submittedName>
</protein>
<evidence type="ECO:0000313" key="1">
    <source>
        <dbReference type="Proteomes" id="UP000050741"/>
    </source>
</evidence>
<dbReference type="AlphaFoldDB" id="A0A183C8C7"/>
<proteinExistence type="predicted"/>
<reference evidence="1" key="2">
    <citation type="submission" date="2014-05" db="EMBL/GenBank/DDBJ databases">
        <title>The genome and life-stage specific transcriptomes of Globodera pallida elucidate key aspects of plant parasitism by a cyst nematode.</title>
        <authorList>
            <person name="Cotton J.A."/>
            <person name="Lilley C.J."/>
            <person name="Jones L.M."/>
            <person name="Kikuchi T."/>
            <person name="Reid A.J."/>
            <person name="Thorpe P."/>
            <person name="Tsai I.J."/>
            <person name="Beasley H."/>
            <person name="Blok V."/>
            <person name="Cock P.J.A."/>
            <person name="Van den Akker S.E."/>
            <person name="Holroyd N."/>
            <person name="Hunt M."/>
            <person name="Mantelin S."/>
            <person name="Naghra H."/>
            <person name="Pain A."/>
            <person name="Palomares-Rius J.E."/>
            <person name="Zarowiecki M."/>
            <person name="Berriman M."/>
            <person name="Jones J.T."/>
            <person name="Urwin P.E."/>
        </authorList>
    </citation>
    <scope>NUCLEOTIDE SEQUENCE [LARGE SCALE GENOMIC DNA]</scope>
    <source>
        <strain evidence="1">Lindley</strain>
    </source>
</reference>
<sequence>MPAGDAMRSNCLKRATDEGLQREYEMMKLVDCMDKLMEHGVIKPGVVGEDGELRQAKHVAELIKDVKTENESDDD</sequence>
<organism evidence="1 2">
    <name type="scientific">Globodera pallida</name>
    <name type="common">Potato cyst nematode worm</name>
    <name type="synonym">Heterodera pallida</name>
    <dbReference type="NCBI Taxonomy" id="36090"/>
    <lineage>
        <taxon>Eukaryota</taxon>
        <taxon>Metazoa</taxon>
        <taxon>Ecdysozoa</taxon>
        <taxon>Nematoda</taxon>
        <taxon>Chromadorea</taxon>
        <taxon>Rhabditida</taxon>
        <taxon>Tylenchina</taxon>
        <taxon>Tylenchomorpha</taxon>
        <taxon>Tylenchoidea</taxon>
        <taxon>Heteroderidae</taxon>
        <taxon>Heteroderinae</taxon>
        <taxon>Globodera</taxon>
    </lineage>
</organism>
<name>A0A183C8C7_GLOPA</name>